<dbReference type="PANTHER" id="PTHR38248:SF2">
    <property type="entry name" value="FUNK1 11"/>
    <property type="match status" value="1"/>
</dbReference>
<proteinExistence type="predicted"/>
<dbReference type="OrthoDB" id="5569250at2759"/>
<reference evidence="4" key="2">
    <citation type="submission" date="2015-01" db="EMBL/GenBank/DDBJ databases">
        <title>Evolutionary Origins and Diversification of the Mycorrhizal Mutualists.</title>
        <authorList>
            <consortium name="DOE Joint Genome Institute"/>
            <consortium name="Mycorrhizal Genomics Consortium"/>
            <person name="Kohler A."/>
            <person name="Kuo A."/>
            <person name="Nagy L.G."/>
            <person name="Floudas D."/>
            <person name="Copeland A."/>
            <person name="Barry K.W."/>
            <person name="Cichocki N."/>
            <person name="Veneault-Fourrey C."/>
            <person name="LaButti K."/>
            <person name="Lindquist E.A."/>
            <person name="Lipzen A."/>
            <person name="Lundell T."/>
            <person name="Morin E."/>
            <person name="Murat C."/>
            <person name="Riley R."/>
            <person name="Ohm R."/>
            <person name="Sun H."/>
            <person name="Tunlid A."/>
            <person name="Henrissat B."/>
            <person name="Grigoriev I.V."/>
            <person name="Hibbett D.S."/>
            <person name="Martin F."/>
        </authorList>
    </citation>
    <scope>NUCLEOTIDE SEQUENCE [LARGE SCALE GENOMIC DNA]</scope>
    <source>
        <strain evidence="4">MUT 4182</strain>
    </source>
</reference>
<dbReference type="Pfam" id="PF17667">
    <property type="entry name" value="Pkinase_fungal"/>
    <property type="match status" value="1"/>
</dbReference>
<evidence type="ECO:0000256" key="1">
    <source>
        <dbReference type="SAM" id="MobiDB-lite"/>
    </source>
</evidence>
<organism evidence="3 4">
    <name type="scientific">Tulasnella calospora MUT 4182</name>
    <dbReference type="NCBI Taxonomy" id="1051891"/>
    <lineage>
        <taxon>Eukaryota</taxon>
        <taxon>Fungi</taxon>
        <taxon>Dikarya</taxon>
        <taxon>Basidiomycota</taxon>
        <taxon>Agaricomycotina</taxon>
        <taxon>Agaricomycetes</taxon>
        <taxon>Cantharellales</taxon>
        <taxon>Tulasnellaceae</taxon>
        <taxon>Tulasnella</taxon>
    </lineage>
</organism>
<evidence type="ECO:0000313" key="4">
    <source>
        <dbReference type="Proteomes" id="UP000054248"/>
    </source>
</evidence>
<dbReference type="Proteomes" id="UP000054248">
    <property type="component" value="Unassembled WGS sequence"/>
</dbReference>
<evidence type="ECO:0000313" key="3">
    <source>
        <dbReference type="EMBL" id="KIO29769.1"/>
    </source>
</evidence>
<feature type="compositionally biased region" description="Polar residues" evidence="1">
    <location>
        <begin position="133"/>
        <end position="147"/>
    </location>
</feature>
<feature type="region of interest" description="Disordered" evidence="1">
    <location>
        <begin position="73"/>
        <end position="149"/>
    </location>
</feature>
<name>A0A0C3QQF3_9AGAM</name>
<feature type="compositionally biased region" description="Polar residues" evidence="1">
    <location>
        <begin position="108"/>
        <end position="123"/>
    </location>
</feature>
<dbReference type="PANTHER" id="PTHR38248">
    <property type="entry name" value="FUNK1 6"/>
    <property type="match status" value="1"/>
</dbReference>
<reference evidence="3 4" key="1">
    <citation type="submission" date="2014-04" db="EMBL/GenBank/DDBJ databases">
        <authorList>
            <consortium name="DOE Joint Genome Institute"/>
            <person name="Kuo A."/>
            <person name="Girlanda M."/>
            <person name="Perotto S."/>
            <person name="Kohler A."/>
            <person name="Nagy L.G."/>
            <person name="Floudas D."/>
            <person name="Copeland A."/>
            <person name="Barry K.W."/>
            <person name="Cichocki N."/>
            <person name="Veneault-Fourrey C."/>
            <person name="LaButti K."/>
            <person name="Lindquist E.A."/>
            <person name="Lipzen A."/>
            <person name="Lundell T."/>
            <person name="Morin E."/>
            <person name="Murat C."/>
            <person name="Sun H."/>
            <person name="Tunlid A."/>
            <person name="Henrissat B."/>
            <person name="Grigoriev I.V."/>
            <person name="Hibbett D.S."/>
            <person name="Martin F."/>
            <person name="Nordberg H.P."/>
            <person name="Cantor M.N."/>
            <person name="Hua S.X."/>
        </authorList>
    </citation>
    <scope>NUCLEOTIDE SEQUENCE [LARGE SCALE GENOMIC DNA]</scope>
    <source>
        <strain evidence="3 4">MUT 4182</strain>
    </source>
</reference>
<gene>
    <name evidence="3" type="ORF">M407DRAFT_21190</name>
</gene>
<dbReference type="STRING" id="1051891.A0A0C3QQF3"/>
<sequence>MDVLIPLLTGSQRASRRDIRFLPLGSTRLSATPGFADGDEAPGTPSSFQPDAVCVLEKVALRDWGQVLIPLEFNSKDRGPSTSESTSATRTVSSTSNSRSLDVPGPSEPSSSQDPPTLTSGNDPRTMACHLQSGPTTSAPKPNSPISPNYKPTDDDIQLVRYAMETLAAVGDRTHVFGMAVNRPEIVLWYFDRCGAVRSPALNVEHHDDFLAFVKFISAIIYMEDVALDFNPFFANATEANPGVQTNLCNSFVDIPDRGDLSLKLLKVLDLRAGLVGRATLVYRAQLGRDGKTEDVVLKSSWQHVARKSESEILASLHSSD</sequence>
<accession>A0A0C3QQF3</accession>
<keyword evidence="4" id="KW-1185">Reference proteome</keyword>
<feature type="compositionally biased region" description="Low complexity" evidence="1">
    <location>
        <begin position="81"/>
        <end position="100"/>
    </location>
</feature>
<evidence type="ECO:0000259" key="2">
    <source>
        <dbReference type="Pfam" id="PF17667"/>
    </source>
</evidence>
<feature type="domain" description="Fungal-type protein kinase" evidence="2">
    <location>
        <begin position="153"/>
        <end position="318"/>
    </location>
</feature>
<protein>
    <recommendedName>
        <fullName evidence="2">Fungal-type protein kinase domain-containing protein</fullName>
    </recommendedName>
</protein>
<dbReference type="EMBL" id="KN822979">
    <property type="protein sequence ID" value="KIO29769.1"/>
    <property type="molecule type" value="Genomic_DNA"/>
</dbReference>
<dbReference type="AlphaFoldDB" id="A0A0C3QQF3"/>
<dbReference type="InterPro" id="IPR040976">
    <property type="entry name" value="Pkinase_fungal"/>
</dbReference>
<dbReference type="HOGENOM" id="CLU_866523_0_0_1"/>